<dbReference type="OrthoDB" id="1890565at2759"/>
<evidence type="ECO:0000256" key="2">
    <source>
        <dbReference type="ARBA" id="ARBA00007626"/>
    </source>
</evidence>
<feature type="repeat" description="PPR" evidence="6">
    <location>
        <begin position="146"/>
        <end position="180"/>
    </location>
</feature>
<feature type="repeat" description="PPR" evidence="6">
    <location>
        <begin position="181"/>
        <end position="215"/>
    </location>
</feature>
<evidence type="ECO:0000256" key="3">
    <source>
        <dbReference type="ARBA" id="ARBA00022737"/>
    </source>
</evidence>
<gene>
    <name evidence="8" type="ORF">CFOL_v3_13927</name>
</gene>
<evidence type="ECO:0000256" key="1">
    <source>
        <dbReference type="ARBA" id="ARBA00004173"/>
    </source>
</evidence>
<keyword evidence="9" id="KW-1185">Reference proteome</keyword>
<sequence length="511" mass="58699">MKLLLRSNPWPNDSISRAFKALFYTTKTPNQKPTFPSSSSSSHSIDSLYSRISRAGNPRASIVPVVEQWLDQGNQIKTSQLQSFIKSLRKYRRYTHALQISEWMSEQRKHELSVGDVAVQLDLISKVQGLEQAEKYFDSINESMRDYKVYGALLNCYAYKRSMEKAEALMQKMRELGFVRNSLPYNAMLRLYSQMGKREKLDVLVQEMEEKGISYDKFTLNIQLNSYAAASDFEKMEKLLMQMEADPLVTMDWHSYLVAANGYLKAGVIEKALTMLRRGEQLIRGNSRRLAYEVLLTLYAATRNKDEVYRIWNFYKNLGRFHNSGYLCMISSLVKLEDIDGAEKIYEEWESRHNVFDCRIPNLLISGYCQNLLLGKAEAYVNRLIESGFKPDAITWDRLATGYQLDCQMTKAVETMKKAVLACQAGWKPNIYTLAACLEYLKSQGDVEAAEELLSLLREKGHFSTNIFNELMNKVHSENLGSRALDQMERDDQTADGETKGCMELKRNSSS</sequence>
<accession>A0A1Q3BRA0</accession>
<feature type="repeat" description="PPR" evidence="6">
    <location>
        <begin position="357"/>
        <end position="391"/>
    </location>
</feature>
<keyword evidence="5" id="KW-0496">Mitochondrion</keyword>
<dbReference type="PANTHER" id="PTHR45717:SF10">
    <property type="entry name" value="OS10G0501000 PROTEIN"/>
    <property type="match status" value="1"/>
</dbReference>
<dbReference type="STRING" id="3775.A0A1Q3BRA0"/>
<comment type="subcellular location">
    <subcellularLocation>
        <location evidence="1">Mitochondrion</location>
    </subcellularLocation>
</comment>
<dbReference type="Pfam" id="PF01535">
    <property type="entry name" value="PPR"/>
    <property type="match status" value="4"/>
</dbReference>
<dbReference type="InterPro" id="IPR002885">
    <property type="entry name" value="PPR_rpt"/>
</dbReference>
<evidence type="ECO:0000256" key="4">
    <source>
        <dbReference type="ARBA" id="ARBA00022946"/>
    </source>
</evidence>
<evidence type="ECO:0000256" key="7">
    <source>
        <dbReference type="SAM" id="MobiDB-lite"/>
    </source>
</evidence>
<comment type="similarity">
    <text evidence="2">Belongs to the PPR family. P subfamily.</text>
</comment>
<evidence type="ECO:0000256" key="5">
    <source>
        <dbReference type="ARBA" id="ARBA00023128"/>
    </source>
</evidence>
<organism evidence="8 9">
    <name type="scientific">Cephalotus follicularis</name>
    <name type="common">Albany pitcher plant</name>
    <dbReference type="NCBI Taxonomy" id="3775"/>
    <lineage>
        <taxon>Eukaryota</taxon>
        <taxon>Viridiplantae</taxon>
        <taxon>Streptophyta</taxon>
        <taxon>Embryophyta</taxon>
        <taxon>Tracheophyta</taxon>
        <taxon>Spermatophyta</taxon>
        <taxon>Magnoliopsida</taxon>
        <taxon>eudicotyledons</taxon>
        <taxon>Gunneridae</taxon>
        <taxon>Pentapetalae</taxon>
        <taxon>rosids</taxon>
        <taxon>fabids</taxon>
        <taxon>Oxalidales</taxon>
        <taxon>Cephalotaceae</taxon>
        <taxon>Cephalotus</taxon>
    </lineage>
</organism>
<dbReference type="PANTHER" id="PTHR45717">
    <property type="entry name" value="OS12G0527900 PROTEIN"/>
    <property type="match status" value="1"/>
</dbReference>
<keyword evidence="4" id="KW-0809">Transit peptide</keyword>
<dbReference type="Gene3D" id="1.25.40.10">
    <property type="entry name" value="Tetratricopeptide repeat domain"/>
    <property type="match status" value="3"/>
</dbReference>
<evidence type="ECO:0000313" key="8">
    <source>
        <dbReference type="EMBL" id="GAV70429.1"/>
    </source>
</evidence>
<dbReference type="NCBIfam" id="TIGR00756">
    <property type="entry name" value="PPR"/>
    <property type="match status" value="3"/>
</dbReference>
<dbReference type="InParanoid" id="A0A1Q3BRA0"/>
<feature type="region of interest" description="Disordered" evidence="7">
    <location>
        <begin position="487"/>
        <end position="511"/>
    </location>
</feature>
<dbReference type="GO" id="GO:0005739">
    <property type="term" value="C:mitochondrion"/>
    <property type="evidence" value="ECO:0007669"/>
    <property type="project" value="UniProtKB-SubCell"/>
</dbReference>
<comment type="caution">
    <text evidence="8">The sequence shown here is derived from an EMBL/GenBank/DDBJ whole genome shotgun (WGS) entry which is preliminary data.</text>
</comment>
<dbReference type="GO" id="GO:0003729">
    <property type="term" value="F:mRNA binding"/>
    <property type="evidence" value="ECO:0007669"/>
    <property type="project" value="UniProtKB-ARBA"/>
</dbReference>
<keyword evidence="3" id="KW-0677">Repeat</keyword>
<name>A0A1Q3BRA0_CEPFO</name>
<dbReference type="Proteomes" id="UP000187406">
    <property type="component" value="Unassembled WGS sequence"/>
</dbReference>
<evidence type="ECO:0000313" key="9">
    <source>
        <dbReference type="Proteomes" id="UP000187406"/>
    </source>
</evidence>
<dbReference type="FunCoup" id="A0A1Q3BRA0">
    <property type="interactions" value="81"/>
</dbReference>
<dbReference type="InterPro" id="IPR011990">
    <property type="entry name" value="TPR-like_helical_dom_sf"/>
</dbReference>
<dbReference type="FunFam" id="1.25.40.10:FF:000385">
    <property type="entry name" value="Pentatricopeptide repeat-containing protein mitochondrial"/>
    <property type="match status" value="1"/>
</dbReference>
<dbReference type="AlphaFoldDB" id="A0A1Q3BRA0"/>
<dbReference type="EMBL" id="BDDD01000807">
    <property type="protein sequence ID" value="GAV70429.1"/>
    <property type="molecule type" value="Genomic_DNA"/>
</dbReference>
<dbReference type="PROSITE" id="PS51375">
    <property type="entry name" value="PPR"/>
    <property type="match status" value="3"/>
</dbReference>
<protein>
    <submittedName>
        <fullName evidence="8">PPR domain-containing protein</fullName>
    </submittedName>
</protein>
<reference evidence="9" key="1">
    <citation type="submission" date="2016-04" db="EMBL/GenBank/DDBJ databases">
        <title>Cephalotus genome sequencing.</title>
        <authorList>
            <person name="Fukushima K."/>
            <person name="Hasebe M."/>
            <person name="Fang X."/>
        </authorList>
    </citation>
    <scope>NUCLEOTIDE SEQUENCE [LARGE SCALE GENOMIC DNA]</scope>
    <source>
        <strain evidence="9">cv. St1</strain>
    </source>
</reference>
<proteinExistence type="inferred from homology"/>
<evidence type="ECO:0000256" key="6">
    <source>
        <dbReference type="PROSITE-ProRule" id="PRU00708"/>
    </source>
</evidence>